<organism evidence="2 3">
    <name type="scientific">Planifilum fimeticola</name>
    <dbReference type="NCBI Taxonomy" id="201975"/>
    <lineage>
        <taxon>Bacteria</taxon>
        <taxon>Bacillati</taxon>
        <taxon>Bacillota</taxon>
        <taxon>Bacilli</taxon>
        <taxon>Bacillales</taxon>
        <taxon>Thermoactinomycetaceae</taxon>
        <taxon>Planifilum</taxon>
    </lineage>
</organism>
<evidence type="ECO:0000313" key="3">
    <source>
        <dbReference type="Proteomes" id="UP000237797"/>
    </source>
</evidence>
<dbReference type="InterPro" id="IPR035628">
    <property type="entry name" value="TcpC_C"/>
</dbReference>
<keyword evidence="1" id="KW-1133">Transmembrane helix</keyword>
<gene>
    <name evidence="2" type="ORF">CLV97_110105</name>
</gene>
<comment type="caution">
    <text evidence="2">The sequence shown here is derived from an EMBL/GenBank/DDBJ whole genome shotgun (WGS) entry which is preliminary data.</text>
</comment>
<dbReference type="CDD" id="cd16386">
    <property type="entry name" value="TcpC_N"/>
    <property type="match status" value="1"/>
</dbReference>
<dbReference type="Gene3D" id="3.10.450.540">
    <property type="match status" value="2"/>
</dbReference>
<protein>
    <submittedName>
        <fullName evidence="2">Conjugative transposon protein TcpC</fullName>
    </submittedName>
</protein>
<keyword evidence="1" id="KW-0472">Membrane</keyword>
<dbReference type="RefSeq" id="WP_106345017.1">
    <property type="nucleotide sequence ID" value="NZ_PVNE01000010.1"/>
</dbReference>
<keyword evidence="1" id="KW-0812">Transmembrane</keyword>
<dbReference type="OrthoDB" id="4084447at2"/>
<name>A0A2T0LFE2_9BACL</name>
<dbReference type="Pfam" id="PF12642">
    <property type="entry name" value="TpcC"/>
    <property type="match status" value="1"/>
</dbReference>
<dbReference type="InterPro" id="IPR024735">
    <property type="entry name" value="TcpC"/>
</dbReference>
<dbReference type="Proteomes" id="UP000237797">
    <property type="component" value="Unassembled WGS sequence"/>
</dbReference>
<dbReference type="AlphaFoldDB" id="A0A2T0LFE2"/>
<proteinExistence type="predicted"/>
<sequence length="310" mass="35688">MMIRKWLQPHPPKREKPPRPRGYIARRIGVVIFWVSYGFMFLVVTVTVTTPPTEGIDRPLEAVVQQEVNPATKPEAIDFARNFTAQYFTWERGKKKEREKRLKWYLAEGLDPYGGLEMENLASDSRYLGSSVKRVEEKGENRAYITLSVIYEIKGGVSGEGTGKQYVTIPVEYNGTSYGVYELPKFTFIDEQTTVKAEETKKNLKQAESGTAQNIRLFLETFFSSYAEDPKDKLAYFLEDKKHLNGLNQAMWFVEVRRADVYEGEAKNQYVVVCEVVFQDPVSGARFATNYDLVVEQKDQRYVVRSMDSD</sequence>
<feature type="transmembrane region" description="Helical" evidence="1">
    <location>
        <begin position="28"/>
        <end position="48"/>
    </location>
</feature>
<keyword evidence="3" id="KW-1185">Reference proteome</keyword>
<dbReference type="EMBL" id="PVNE01000010">
    <property type="protein sequence ID" value="PRX40913.1"/>
    <property type="molecule type" value="Genomic_DNA"/>
</dbReference>
<reference evidence="2 3" key="1">
    <citation type="submission" date="2018-03" db="EMBL/GenBank/DDBJ databases">
        <title>Genomic Encyclopedia of Archaeal and Bacterial Type Strains, Phase II (KMG-II): from individual species to whole genera.</title>
        <authorList>
            <person name="Goeker M."/>
        </authorList>
    </citation>
    <scope>NUCLEOTIDE SEQUENCE [LARGE SCALE GENOMIC DNA]</scope>
    <source>
        <strain evidence="2 3">DSM 44946</strain>
    </source>
</reference>
<dbReference type="CDD" id="cd16428">
    <property type="entry name" value="TcpC_C"/>
    <property type="match status" value="1"/>
</dbReference>
<evidence type="ECO:0000313" key="2">
    <source>
        <dbReference type="EMBL" id="PRX40913.1"/>
    </source>
</evidence>
<evidence type="ECO:0000256" key="1">
    <source>
        <dbReference type="SAM" id="Phobius"/>
    </source>
</evidence>
<accession>A0A2T0LFE2</accession>